<evidence type="ECO:0000313" key="4">
    <source>
        <dbReference type="Proteomes" id="UP000438429"/>
    </source>
</evidence>
<dbReference type="GO" id="GO:0005112">
    <property type="term" value="F:Notch binding"/>
    <property type="evidence" value="ECO:0007669"/>
    <property type="project" value="TreeGrafter"/>
</dbReference>
<feature type="compositionally biased region" description="Polar residues" evidence="1">
    <location>
        <begin position="119"/>
        <end position="132"/>
    </location>
</feature>
<feature type="region of interest" description="Disordered" evidence="1">
    <location>
        <begin position="461"/>
        <end position="480"/>
    </location>
</feature>
<sequence length="827" mass="94442">MSTYASSECRRVSPSVHGNKFDTAHRKKAVANIFESVNQDALMRLFQKTGDMKAEERVRSIFSYTQDPEETARALMALKQRKKDKFLQIAVTDSFCLTQSLLPQLHQQKQKLTFNKQEAMANNSSQKSNQLRRPSPEGSVYLPDAEGDRITSESQVSYKETRYPQECAEPDLWKKMEEMQDIRKLNSVFEAHRYQADVKAHIKGKKPIALQMREEKLKEKKGLIEYEPQKYRRLNDYKETRYPQQCADPDPWKKMEGMQDITKLNSVFEAHRYQADVKAHIKVEKPIALQLREEKLKEKKGLIEYEQQRYRRLNDYKETRYPQECADSDLWKKMGEMQDITKLNSVFEAHRYQADVKAHIKVKKRINLQLREEKLKETKRSNEYEQQRYRRLNDYKEKGLRSLSAGGLSDTDLSHAEKTTRLVVQKTSLRPSRFTQSHKNILRPTHLPPVSKAAKINITVSKSTGGGSGPTFRKSNSCSANTRHKESQLSACNRSAPPVYLPPRSSKLASNLNPQQPSTLIGPGCRNKHGAEAFLMTSLVQLQVQRCLALSSSPPPFYKPDGTSPLSPHQRQFVAQFKHFLCKNVDHRCPKSSDNRSTLSENKMKKLPGMSCNLYETLILAFHMTLLIDICQLGLANLTPVTVKKHQEEAATTLQTVTLVLPESFVQQNPATQQNKRSDVEVHAENALTRCAEDIVKLQPLRDTLPSFRAAVTKRAVRREPQECGSGFTEHNSAFHFNPGTKQLQVHYTTLLTGEEPTLICIQPIGDTKSDWSRICDLPNNDAPRSLYSDVRHDNNRFLLTGTLNTVTPECCDHNLCMVVRGGPSVA</sequence>
<evidence type="ECO:0000259" key="2">
    <source>
        <dbReference type="Pfam" id="PF15063"/>
    </source>
</evidence>
<dbReference type="GO" id="GO:0045746">
    <property type="term" value="P:negative regulation of Notch signaling pathway"/>
    <property type="evidence" value="ECO:0007669"/>
    <property type="project" value="TreeGrafter"/>
</dbReference>
<organism evidence="3 4">
    <name type="scientific">Scophthalmus maximus</name>
    <name type="common">Turbot</name>
    <name type="synonym">Psetta maxima</name>
    <dbReference type="NCBI Taxonomy" id="52904"/>
    <lineage>
        <taxon>Eukaryota</taxon>
        <taxon>Metazoa</taxon>
        <taxon>Chordata</taxon>
        <taxon>Craniata</taxon>
        <taxon>Vertebrata</taxon>
        <taxon>Euteleostomi</taxon>
        <taxon>Actinopterygii</taxon>
        <taxon>Neopterygii</taxon>
        <taxon>Teleostei</taxon>
        <taxon>Neoteleostei</taxon>
        <taxon>Acanthomorphata</taxon>
        <taxon>Carangaria</taxon>
        <taxon>Pleuronectiformes</taxon>
        <taxon>Pleuronectoidei</taxon>
        <taxon>Scophthalmidae</taxon>
        <taxon>Scophthalmus</taxon>
    </lineage>
</organism>
<dbReference type="InterPro" id="IPR020282">
    <property type="entry name" value="Avpi1/C8orf4_dom"/>
</dbReference>
<evidence type="ECO:0000256" key="1">
    <source>
        <dbReference type="SAM" id="MobiDB-lite"/>
    </source>
</evidence>
<dbReference type="PANTHER" id="PTHR32358">
    <property type="entry name" value="TRANSCRIPTIONAL AND IMMUNE RESPONSE REGULATOR"/>
    <property type="match status" value="1"/>
</dbReference>
<protein>
    <recommendedName>
        <fullName evidence="2">Arginine vasopressin-induced protein 1/transcriptional and immune response regulator domain-containing protein</fullName>
    </recommendedName>
</protein>
<proteinExistence type="predicted"/>
<dbReference type="InterPro" id="IPR039580">
    <property type="entry name" value="Tcim"/>
</dbReference>
<feature type="domain" description="Arginine vasopressin-induced protein 1/transcriptional and immune response regulator" evidence="2">
    <location>
        <begin position="4"/>
        <end position="79"/>
    </location>
</feature>
<dbReference type="EMBL" id="VEVO01000012">
    <property type="protein sequence ID" value="KAF0033725.1"/>
    <property type="molecule type" value="Genomic_DNA"/>
</dbReference>
<name>A0A6A4SMG1_SCOMX</name>
<comment type="caution">
    <text evidence="3">The sequence shown here is derived from an EMBL/GenBank/DDBJ whole genome shotgun (WGS) entry which is preliminary data.</text>
</comment>
<evidence type="ECO:0000313" key="3">
    <source>
        <dbReference type="EMBL" id="KAF0033725.1"/>
    </source>
</evidence>
<feature type="region of interest" description="Disordered" evidence="1">
    <location>
        <begin position="119"/>
        <end position="146"/>
    </location>
</feature>
<accession>A0A6A4SMG1</accession>
<dbReference type="Proteomes" id="UP000438429">
    <property type="component" value="Unassembled WGS sequence"/>
</dbReference>
<dbReference type="AlphaFoldDB" id="A0A6A4SMG1"/>
<dbReference type="GO" id="GO:0005634">
    <property type="term" value="C:nucleus"/>
    <property type="evidence" value="ECO:0007669"/>
    <property type="project" value="TreeGrafter"/>
</dbReference>
<reference evidence="3 4" key="1">
    <citation type="submission" date="2019-06" db="EMBL/GenBank/DDBJ databases">
        <title>Draft genomes of female and male turbot (Scophthalmus maximus).</title>
        <authorList>
            <person name="Xu H."/>
            <person name="Xu X.-W."/>
            <person name="Shao C."/>
            <person name="Chen S."/>
        </authorList>
    </citation>
    <scope>NUCLEOTIDE SEQUENCE [LARGE SCALE GENOMIC DNA]</scope>
    <source>
        <strain evidence="3">Ysfricsl-2016a</strain>
        <tissue evidence="3">Blood</tissue>
    </source>
</reference>
<dbReference type="Pfam" id="PF15063">
    <property type="entry name" value="TC1"/>
    <property type="match status" value="1"/>
</dbReference>
<dbReference type="GO" id="GO:0005829">
    <property type="term" value="C:cytosol"/>
    <property type="evidence" value="ECO:0007669"/>
    <property type="project" value="TreeGrafter"/>
</dbReference>
<gene>
    <name evidence="3" type="ORF">F2P81_013791</name>
</gene>
<dbReference type="GO" id="GO:0002264">
    <property type="term" value="P:endothelial cell activation involved in immune response"/>
    <property type="evidence" value="ECO:0007669"/>
    <property type="project" value="TreeGrafter"/>
</dbReference>
<dbReference type="PANTHER" id="PTHR32358:SF1">
    <property type="entry name" value="TRANSCRIPTIONAL AND IMMUNE RESPONSE REGULATOR"/>
    <property type="match status" value="1"/>
</dbReference>